<dbReference type="PROSITE" id="PS50404">
    <property type="entry name" value="GST_NTER"/>
    <property type="match status" value="1"/>
</dbReference>
<dbReference type="CDD" id="cd03192">
    <property type="entry name" value="GST_C_Sigma_like"/>
    <property type="match status" value="1"/>
</dbReference>
<name>A0AAD5VDV8_9APHY</name>
<evidence type="ECO:0008006" key="5">
    <source>
        <dbReference type="Google" id="ProtNLM"/>
    </source>
</evidence>
<dbReference type="Pfam" id="PF14497">
    <property type="entry name" value="GST_C_3"/>
    <property type="match status" value="2"/>
</dbReference>
<evidence type="ECO:0000313" key="4">
    <source>
        <dbReference type="Proteomes" id="UP001212997"/>
    </source>
</evidence>
<dbReference type="InterPro" id="IPR010987">
    <property type="entry name" value="Glutathione-S-Trfase_C-like"/>
</dbReference>
<dbReference type="SUPFAM" id="SSF47616">
    <property type="entry name" value="GST C-terminal domain-like"/>
    <property type="match status" value="1"/>
</dbReference>
<dbReference type="GO" id="GO:0004364">
    <property type="term" value="F:glutathione transferase activity"/>
    <property type="evidence" value="ECO:0007669"/>
    <property type="project" value="TreeGrafter"/>
</dbReference>
<dbReference type="InterPro" id="IPR004045">
    <property type="entry name" value="Glutathione_S-Trfase_N"/>
</dbReference>
<dbReference type="InterPro" id="IPR004046">
    <property type="entry name" value="GST_C"/>
</dbReference>
<gene>
    <name evidence="3" type="ORF">NLI96_g2547</name>
</gene>
<sequence length="291" mass="32529">MAEEPATKKQKTEDYVLYYWPGLPGRGEFVRLAFEYSGVPYTENLNPATLIPTLTTPSKSSHPPHFAPPALKLPSGRFISQTGAILNHVAPKLGLAGEKGNKVGKTTGAEWEEAEEERSAINQLVLTCMDLTLEIHDTHHPVAIDKYYEDQLSQAKDRTASFRSLRLPKFFAHFQNVLATNTEKHKNGGTYLIGSTTTTADLALFQVCSTITPSTFARLIKGFVEQVVDGLLFAFPKRVAALKATGDYDNVFELYERVKNEKGIKEYIASGRRQKYANGIWRHYEELDGDE</sequence>
<dbReference type="InterPro" id="IPR050213">
    <property type="entry name" value="GST_superfamily"/>
</dbReference>
<dbReference type="Proteomes" id="UP001212997">
    <property type="component" value="Unassembled WGS sequence"/>
</dbReference>
<dbReference type="InterPro" id="IPR036282">
    <property type="entry name" value="Glutathione-S-Trfase_C_sf"/>
</dbReference>
<dbReference type="AlphaFoldDB" id="A0AAD5VDV8"/>
<accession>A0AAD5VDV8</accession>
<organism evidence="3 4">
    <name type="scientific">Meripilus lineatus</name>
    <dbReference type="NCBI Taxonomy" id="2056292"/>
    <lineage>
        <taxon>Eukaryota</taxon>
        <taxon>Fungi</taxon>
        <taxon>Dikarya</taxon>
        <taxon>Basidiomycota</taxon>
        <taxon>Agaricomycotina</taxon>
        <taxon>Agaricomycetes</taxon>
        <taxon>Polyporales</taxon>
        <taxon>Meripilaceae</taxon>
        <taxon>Meripilus</taxon>
    </lineage>
</organism>
<evidence type="ECO:0000259" key="2">
    <source>
        <dbReference type="PROSITE" id="PS50405"/>
    </source>
</evidence>
<dbReference type="PANTHER" id="PTHR11571:SF263">
    <property type="entry name" value="GLUTATHIONE S-TRANSFERASE"/>
    <property type="match status" value="1"/>
</dbReference>
<feature type="domain" description="GST C-terminal" evidence="2">
    <location>
        <begin position="114"/>
        <end position="277"/>
    </location>
</feature>
<dbReference type="InterPro" id="IPR036249">
    <property type="entry name" value="Thioredoxin-like_sf"/>
</dbReference>
<dbReference type="PROSITE" id="PS50405">
    <property type="entry name" value="GST_CTER"/>
    <property type="match status" value="1"/>
</dbReference>
<evidence type="ECO:0000313" key="3">
    <source>
        <dbReference type="EMBL" id="KAJ3488827.1"/>
    </source>
</evidence>
<dbReference type="Gene3D" id="1.20.1050.10">
    <property type="match status" value="1"/>
</dbReference>
<dbReference type="SUPFAM" id="SSF52833">
    <property type="entry name" value="Thioredoxin-like"/>
    <property type="match status" value="1"/>
</dbReference>
<dbReference type="GO" id="GO:0006749">
    <property type="term" value="P:glutathione metabolic process"/>
    <property type="evidence" value="ECO:0007669"/>
    <property type="project" value="TreeGrafter"/>
</dbReference>
<keyword evidence="4" id="KW-1185">Reference proteome</keyword>
<reference evidence="3" key="1">
    <citation type="submission" date="2022-07" db="EMBL/GenBank/DDBJ databases">
        <title>Genome Sequence of Physisporinus lineatus.</title>
        <authorList>
            <person name="Buettner E."/>
        </authorList>
    </citation>
    <scope>NUCLEOTIDE SEQUENCE</scope>
    <source>
        <strain evidence="3">VT162</strain>
    </source>
</reference>
<dbReference type="EMBL" id="JANAWD010000058">
    <property type="protein sequence ID" value="KAJ3488827.1"/>
    <property type="molecule type" value="Genomic_DNA"/>
</dbReference>
<dbReference type="PANTHER" id="PTHR11571">
    <property type="entry name" value="GLUTATHIONE S-TRANSFERASE"/>
    <property type="match status" value="1"/>
</dbReference>
<feature type="domain" description="GST N-terminal" evidence="1">
    <location>
        <begin position="13"/>
        <end position="97"/>
    </location>
</feature>
<proteinExistence type="predicted"/>
<comment type="caution">
    <text evidence="3">The sequence shown here is derived from an EMBL/GenBank/DDBJ whole genome shotgun (WGS) entry which is preliminary data.</text>
</comment>
<evidence type="ECO:0000259" key="1">
    <source>
        <dbReference type="PROSITE" id="PS50404"/>
    </source>
</evidence>
<protein>
    <recommendedName>
        <fullName evidence="5">Glutathione S-transferase</fullName>
    </recommendedName>
</protein>
<dbReference type="Gene3D" id="3.40.30.10">
    <property type="entry name" value="Glutaredoxin"/>
    <property type="match status" value="1"/>
</dbReference>